<dbReference type="Pfam" id="PF22534">
    <property type="entry name" value="RFC_C"/>
    <property type="match status" value="1"/>
</dbReference>
<dbReference type="PANTHER" id="PTHR11669:SF25">
    <property type="entry name" value="OS02G0704966 PROTEIN"/>
    <property type="match status" value="1"/>
</dbReference>
<dbReference type="Pfam" id="PF21960">
    <property type="entry name" value="RCF1-5-like_lid"/>
    <property type="match status" value="1"/>
</dbReference>
<evidence type="ECO:0000313" key="3">
    <source>
        <dbReference type="Proteomes" id="UP001163823"/>
    </source>
</evidence>
<dbReference type="GO" id="GO:0006281">
    <property type="term" value="P:DNA repair"/>
    <property type="evidence" value="ECO:0007669"/>
    <property type="project" value="TreeGrafter"/>
</dbReference>
<dbReference type="GO" id="GO:0003677">
    <property type="term" value="F:DNA binding"/>
    <property type="evidence" value="ECO:0007669"/>
    <property type="project" value="InterPro"/>
</dbReference>
<comment type="caution">
    <text evidence="2">The sequence shown here is derived from an EMBL/GenBank/DDBJ whole genome shotgun (WGS) entry which is preliminary data.</text>
</comment>
<evidence type="ECO:0000256" key="1">
    <source>
        <dbReference type="SAM" id="MobiDB-lite"/>
    </source>
</evidence>
<reference evidence="2" key="1">
    <citation type="journal article" date="2023" name="Science">
        <title>Elucidation of the pathway for biosynthesis of saponin adjuvants from the soapbark tree.</title>
        <authorList>
            <person name="Reed J."/>
            <person name="Orme A."/>
            <person name="El-Demerdash A."/>
            <person name="Owen C."/>
            <person name="Martin L.B.B."/>
            <person name="Misra R.C."/>
            <person name="Kikuchi S."/>
            <person name="Rejzek M."/>
            <person name="Martin A.C."/>
            <person name="Harkess A."/>
            <person name="Leebens-Mack J."/>
            <person name="Louveau T."/>
            <person name="Stephenson M.J."/>
            <person name="Osbourn A."/>
        </authorList>
    </citation>
    <scope>NUCLEOTIDE SEQUENCE</scope>
    <source>
        <strain evidence="2">S10</strain>
    </source>
</reference>
<dbReference type="InterPro" id="IPR027417">
    <property type="entry name" value="P-loop_NTPase"/>
</dbReference>
<proteinExistence type="predicted"/>
<dbReference type="EMBL" id="JARAOO010000014">
    <property type="protein sequence ID" value="KAJ7944258.1"/>
    <property type="molecule type" value="Genomic_DNA"/>
</dbReference>
<dbReference type="InterPro" id="IPR050238">
    <property type="entry name" value="DNA_Rep/Repair_Clamp_Loader"/>
</dbReference>
<dbReference type="KEGG" id="qsa:O6P43_033685"/>
<dbReference type="AlphaFoldDB" id="A0AAD7KR69"/>
<dbReference type="GO" id="GO:0003689">
    <property type="term" value="F:DNA clamp loader activity"/>
    <property type="evidence" value="ECO:0007669"/>
    <property type="project" value="TreeGrafter"/>
</dbReference>
<accession>A0AAD7KR69</accession>
<dbReference type="Proteomes" id="UP001163823">
    <property type="component" value="Chromosome 14"/>
</dbReference>
<dbReference type="GO" id="GO:0005634">
    <property type="term" value="C:nucleus"/>
    <property type="evidence" value="ECO:0007669"/>
    <property type="project" value="TreeGrafter"/>
</dbReference>
<organism evidence="2 3">
    <name type="scientific">Quillaja saponaria</name>
    <name type="common">Soap bark tree</name>
    <dbReference type="NCBI Taxonomy" id="32244"/>
    <lineage>
        <taxon>Eukaryota</taxon>
        <taxon>Viridiplantae</taxon>
        <taxon>Streptophyta</taxon>
        <taxon>Embryophyta</taxon>
        <taxon>Tracheophyta</taxon>
        <taxon>Spermatophyta</taxon>
        <taxon>Magnoliopsida</taxon>
        <taxon>eudicotyledons</taxon>
        <taxon>Gunneridae</taxon>
        <taxon>Pentapetalae</taxon>
        <taxon>rosids</taxon>
        <taxon>fabids</taxon>
        <taxon>Fabales</taxon>
        <taxon>Quillajaceae</taxon>
        <taxon>Quillaja</taxon>
    </lineage>
</organism>
<dbReference type="GO" id="GO:0005663">
    <property type="term" value="C:DNA replication factor C complex"/>
    <property type="evidence" value="ECO:0007669"/>
    <property type="project" value="TreeGrafter"/>
</dbReference>
<feature type="region of interest" description="Disordered" evidence="1">
    <location>
        <begin position="1"/>
        <end position="228"/>
    </location>
</feature>
<evidence type="ECO:0000313" key="2">
    <source>
        <dbReference type="EMBL" id="KAJ7944258.1"/>
    </source>
</evidence>
<dbReference type="GO" id="GO:0006261">
    <property type="term" value="P:DNA-templated DNA replication"/>
    <property type="evidence" value="ECO:0007669"/>
    <property type="project" value="TreeGrafter"/>
</dbReference>
<dbReference type="Gene3D" id="1.10.8.60">
    <property type="match status" value="1"/>
</dbReference>
<feature type="compositionally biased region" description="Basic and acidic residues" evidence="1">
    <location>
        <begin position="38"/>
        <end position="48"/>
    </location>
</feature>
<sequence>MEKPPRKSRVSEPPNSTFSMRQRRSGYEPSDTETEWQETPRHERDRKNGTLGSDVTNSLTPRTISPMTLRRHSSRFENEVLSRRRHHSKSPYKPSRADDDFDSDALEPKTGLDMQRAISPLSKQRHKSPYKQGGEELNCPIDETVITNKNQNHKMSDTGEKVKNLRVSELNRAKPNYSRRSITAPRQRVKEKDPPNNYPQTLHRRERTPSPLSKGIDSKQTDASHLKSPSVGEINEMIGQAKISKGFKPNNLVIDSFDSITHGDIFFSRECNASSRQKTLLTNNDAIEGQFSPIMIPQRSVASHQRIGENGRLNNTRGNSSSTGLSRITSFSSSAASRKSNGKISIGSSKMSDASGKTTESMRKFTANRKKSPTETWFGCMRKGPCRTSKSPENRPIDEYSYIEKASVVENLRQFWADKHQPASLNGFTCHKQEAQVLKQLVSQGVCPHILFKGPSGSGKRALTMALLREIYGDACWNPSHDLRYFQIQERRPMQVMVPITSSSNHVELNVKVEPNAKYALMGLVKEISSEYAITPEVSNMGLKADYKVIVLYEVDKAAENILHLIKWIIDCYSDVCKLILCCEDDVDILESVKNRCKIIKVDAPVTHEITEVLIQIARKEEIDLSMNFAAKVAKKSKQDLRKAIMALEACKAHNYPFSDDQPISLGWEEILIELAAEILGDPSHTRLFSVRGKFQKLLVDFVHPKLILQKLVEQFLKRVDASLRRELFYWHAYYEKRLPAGTTALLKLEEFVTKFMSIYRKSSGYRHRV</sequence>
<dbReference type="FunFam" id="3.40.50.300:FF:001503">
    <property type="entry name" value="Replication factor C subunit 3"/>
    <property type="match status" value="1"/>
</dbReference>
<dbReference type="SUPFAM" id="SSF48019">
    <property type="entry name" value="post-AAA+ oligomerization domain-like"/>
    <property type="match status" value="1"/>
</dbReference>
<feature type="compositionally biased region" description="Low complexity" evidence="1">
    <location>
        <begin position="326"/>
        <end position="352"/>
    </location>
</feature>
<dbReference type="InterPro" id="IPR008921">
    <property type="entry name" value="DNA_pol3_clamp-load_cplx_C"/>
</dbReference>
<feature type="compositionally biased region" description="Basic and acidic residues" evidence="1">
    <location>
        <begin position="216"/>
        <end position="225"/>
    </location>
</feature>
<protein>
    <submittedName>
        <fullName evidence="2">Replication factor C subunit 3</fullName>
    </submittedName>
</protein>
<dbReference type="FunFam" id="1.10.8.60:FF:000030">
    <property type="entry name" value="replication factor C subunit 3"/>
    <property type="match status" value="1"/>
</dbReference>
<gene>
    <name evidence="2" type="ORF">O6P43_033685</name>
</gene>
<dbReference type="PANTHER" id="PTHR11669">
    <property type="entry name" value="REPLICATION FACTOR C / DNA POLYMERASE III GAMMA-TAU SUBUNIT"/>
    <property type="match status" value="1"/>
</dbReference>
<name>A0AAD7KR69_QUISA</name>
<feature type="compositionally biased region" description="Basic and acidic residues" evidence="1">
    <location>
        <begin position="154"/>
        <end position="163"/>
    </location>
</feature>
<dbReference type="SUPFAM" id="SSF52540">
    <property type="entry name" value="P-loop containing nucleoside triphosphate hydrolases"/>
    <property type="match status" value="1"/>
</dbReference>
<feature type="region of interest" description="Disordered" evidence="1">
    <location>
        <begin position="300"/>
        <end position="368"/>
    </location>
</feature>
<feature type="compositionally biased region" description="Polar residues" evidence="1">
    <location>
        <begin position="50"/>
        <end position="66"/>
    </location>
</feature>
<dbReference type="Gene3D" id="1.20.272.10">
    <property type="match status" value="1"/>
</dbReference>
<dbReference type="Gene3D" id="3.40.50.300">
    <property type="entry name" value="P-loop containing nucleotide triphosphate hydrolases"/>
    <property type="match status" value="1"/>
</dbReference>
<feature type="compositionally biased region" description="Polar residues" evidence="1">
    <location>
        <begin position="312"/>
        <end position="325"/>
    </location>
</feature>
<keyword evidence="3" id="KW-1185">Reference proteome</keyword>